<sequence length="81" mass="9400">MNKHLNTQGMTYTAEIELIGFLPYGITDIRANGRIYQDADQRWRDGVKIITSSVQNIHSFYSDGYIRTRNSVYKIRRAGNE</sequence>
<comment type="caution">
    <text evidence="1">The sequence shown here is derived from an EMBL/GenBank/DDBJ whole genome shotgun (WGS) entry which is preliminary data.</text>
</comment>
<dbReference type="EMBL" id="CBSX010000198">
    <property type="protein sequence ID" value="CDH07566.1"/>
    <property type="molecule type" value="Genomic_DNA"/>
</dbReference>
<evidence type="ECO:0000313" key="1">
    <source>
        <dbReference type="EMBL" id="CDH07566.1"/>
    </source>
</evidence>
<name>A0A077PCY7_XENBV</name>
<protein>
    <submittedName>
        <fullName evidence="1">Uncharacterized protein</fullName>
    </submittedName>
</protein>
<dbReference type="Proteomes" id="UP000028483">
    <property type="component" value="Unassembled WGS sequence"/>
</dbReference>
<reference evidence="1" key="1">
    <citation type="submission" date="2013-07" db="EMBL/GenBank/DDBJ databases">
        <title>Sub-species coevolution in mutualistic symbiosis.</title>
        <authorList>
            <person name="Murfin K."/>
            <person name="Klassen J."/>
            <person name="Lee M."/>
            <person name="Forst S."/>
            <person name="Stock P."/>
            <person name="Goodrich-Blair H."/>
        </authorList>
    </citation>
    <scope>NUCLEOTIDE SEQUENCE [LARGE SCALE GENOMIC DNA]</scope>
    <source>
        <strain evidence="1">Oregonense</strain>
    </source>
</reference>
<organism evidence="1">
    <name type="scientific">Xenorhabdus bovienii str. oregonense</name>
    <dbReference type="NCBI Taxonomy" id="1398202"/>
    <lineage>
        <taxon>Bacteria</taxon>
        <taxon>Pseudomonadati</taxon>
        <taxon>Pseudomonadota</taxon>
        <taxon>Gammaproteobacteria</taxon>
        <taxon>Enterobacterales</taxon>
        <taxon>Morganellaceae</taxon>
        <taxon>Xenorhabdus</taxon>
    </lineage>
</organism>
<dbReference type="RefSeq" id="WP_051894428.1">
    <property type="nucleotide sequence ID" value="NZ_CAWLUU010000031.1"/>
</dbReference>
<dbReference type="AlphaFoldDB" id="A0A077PCY7"/>
<accession>A0A077PCY7</accession>
<dbReference type="HOGENOM" id="CLU_180882_0_0_6"/>
<proteinExistence type="predicted"/>
<gene>
    <name evidence="1" type="ORF">XBO1_340003</name>
</gene>